<accession>A0A2P2QJR6</accession>
<sequence length="8" mass="914">MTSSTQLF</sequence>
<protein>
    <submittedName>
        <fullName evidence="1">Uncharacterized protein</fullName>
    </submittedName>
</protein>
<organism evidence="1">
    <name type="scientific">Rhizophora mucronata</name>
    <name type="common">Asiatic mangrove</name>
    <dbReference type="NCBI Taxonomy" id="61149"/>
    <lineage>
        <taxon>Eukaryota</taxon>
        <taxon>Viridiplantae</taxon>
        <taxon>Streptophyta</taxon>
        <taxon>Embryophyta</taxon>
        <taxon>Tracheophyta</taxon>
        <taxon>Spermatophyta</taxon>
        <taxon>Magnoliopsida</taxon>
        <taxon>eudicotyledons</taxon>
        <taxon>Gunneridae</taxon>
        <taxon>Pentapetalae</taxon>
        <taxon>rosids</taxon>
        <taxon>fabids</taxon>
        <taxon>Malpighiales</taxon>
        <taxon>Rhizophoraceae</taxon>
        <taxon>Rhizophora</taxon>
    </lineage>
</organism>
<dbReference type="EMBL" id="GGEC01086755">
    <property type="protein sequence ID" value="MBX67239.1"/>
    <property type="molecule type" value="Transcribed_RNA"/>
</dbReference>
<proteinExistence type="predicted"/>
<name>A0A2P2QJR6_RHIMU</name>
<evidence type="ECO:0000313" key="1">
    <source>
        <dbReference type="EMBL" id="MBX67239.1"/>
    </source>
</evidence>
<reference evidence="1" key="1">
    <citation type="submission" date="2018-02" db="EMBL/GenBank/DDBJ databases">
        <title>Rhizophora mucronata_Transcriptome.</title>
        <authorList>
            <person name="Meera S.P."/>
            <person name="Sreeshan A."/>
            <person name="Augustine A."/>
        </authorList>
    </citation>
    <scope>NUCLEOTIDE SEQUENCE</scope>
    <source>
        <tissue evidence="1">Leaf</tissue>
    </source>
</reference>